<feature type="domain" description="VWFA" evidence="2">
    <location>
        <begin position="408"/>
        <end position="586"/>
    </location>
</feature>
<dbReference type="EMBL" id="CP036276">
    <property type="protein sequence ID" value="QDU47611.1"/>
    <property type="molecule type" value="Genomic_DNA"/>
</dbReference>
<dbReference type="KEGG" id="sdyn:Mal52_61460"/>
<name>A0A517ZYT7_9PLAN</name>
<dbReference type="SMART" id="SM00327">
    <property type="entry name" value="VWA"/>
    <property type="match status" value="1"/>
</dbReference>
<keyword evidence="1" id="KW-1133">Transmembrane helix</keyword>
<dbReference type="CDD" id="cd00198">
    <property type="entry name" value="vWFA"/>
    <property type="match status" value="1"/>
</dbReference>
<feature type="transmembrane region" description="Helical" evidence="1">
    <location>
        <begin position="21"/>
        <end position="48"/>
    </location>
</feature>
<protein>
    <submittedName>
        <fullName evidence="3">von Willebrand factor type A domain protein</fullName>
    </submittedName>
</protein>
<gene>
    <name evidence="3" type="ORF">Mal52_61460</name>
</gene>
<evidence type="ECO:0000256" key="1">
    <source>
        <dbReference type="SAM" id="Phobius"/>
    </source>
</evidence>
<dbReference type="Proteomes" id="UP000319383">
    <property type="component" value="Chromosome"/>
</dbReference>
<dbReference type="Gene3D" id="3.40.50.410">
    <property type="entry name" value="von Willebrand factor, type A domain"/>
    <property type="match status" value="1"/>
</dbReference>
<proteinExistence type="predicted"/>
<dbReference type="InterPro" id="IPR002035">
    <property type="entry name" value="VWF_A"/>
</dbReference>
<dbReference type="SUPFAM" id="SSF53300">
    <property type="entry name" value="vWA-like"/>
    <property type="match status" value="1"/>
</dbReference>
<dbReference type="InterPro" id="IPR028087">
    <property type="entry name" value="Tad_N"/>
</dbReference>
<keyword evidence="1" id="KW-0812">Transmembrane</keyword>
<sequence length="608" mass="65774">MLRLKSTIRALSAQARERKGSVLVLAAFCMVMLFGFTAFVVDVGYIAYSKAQLQNVTDAAVLSAALELDMMSDQGDVETAATAAAMEVASTNPGGEITVQGESEGEPFQTVQPIDIEFGRQEFNHDTGRYELSFGGGSGDSPYNVIKVTGKRTFRPGIAPGGGDIDARLPLFFAPVIGHDFAEIEVTSIATFQPRDVILVVDLSGSMNDDSELKSINKLGHDAIVDNMEQIWGEMTDPGAMAAEIGEHLPFAPDYVTFEGQPASGAIPHIKVTLKSKRKIFVESTKDLSNVVVEYTNGNKYKYDNLNVGQSHTFNCSSNLKRCWVKSGSNASGEGSGYGERFDFTTSAIQEALGLSDVDYPFGSGSWSSYFSYVQGNSALNQGGYDYRYKYGGLSMVNWWLGSKPAHNQTEDLWKASAQPVTALKDAVSLFVNYLESVKAEDNVGLSLYNNANQDALLEHGLSQNFSAILETTTHRQAGHYNSYTNIGAGMRVGREEMIANARPKAMRMMILITDGIANRSSTGASPAQSALDEAYYAKAAKIKIMTVSIGAGADTDLMQEIADITGGEHFNVPGGQTVAQYADQLQAHFNTIAADRPLKLIDEEYNN</sequence>
<dbReference type="PROSITE" id="PS50234">
    <property type="entry name" value="VWFA"/>
    <property type="match status" value="1"/>
</dbReference>
<reference evidence="3 4" key="1">
    <citation type="submission" date="2019-02" db="EMBL/GenBank/DDBJ databases">
        <title>Deep-cultivation of Planctomycetes and their phenomic and genomic characterization uncovers novel biology.</title>
        <authorList>
            <person name="Wiegand S."/>
            <person name="Jogler M."/>
            <person name="Boedeker C."/>
            <person name="Pinto D."/>
            <person name="Vollmers J."/>
            <person name="Rivas-Marin E."/>
            <person name="Kohn T."/>
            <person name="Peeters S.H."/>
            <person name="Heuer A."/>
            <person name="Rast P."/>
            <person name="Oberbeckmann S."/>
            <person name="Bunk B."/>
            <person name="Jeske O."/>
            <person name="Meyerdierks A."/>
            <person name="Storesund J.E."/>
            <person name="Kallscheuer N."/>
            <person name="Luecker S."/>
            <person name="Lage O.M."/>
            <person name="Pohl T."/>
            <person name="Merkel B.J."/>
            <person name="Hornburger P."/>
            <person name="Mueller R.-W."/>
            <person name="Bruemmer F."/>
            <person name="Labrenz M."/>
            <person name="Spormann A.M."/>
            <person name="Op den Camp H."/>
            <person name="Overmann J."/>
            <person name="Amann R."/>
            <person name="Jetten M.S.M."/>
            <person name="Mascher T."/>
            <person name="Medema M.H."/>
            <person name="Devos D.P."/>
            <person name="Kaster A.-K."/>
            <person name="Ovreas L."/>
            <person name="Rohde M."/>
            <person name="Galperin M.Y."/>
            <person name="Jogler C."/>
        </authorList>
    </citation>
    <scope>NUCLEOTIDE SEQUENCE [LARGE SCALE GENOMIC DNA]</scope>
    <source>
        <strain evidence="3 4">Mal52</strain>
    </source>
</reference>
<keyword evidence="1" id="KW-0472">Membrane</keyword>
<evidence type="ECO:0000259" key="2">
    <source>
        <dbReference type="PROSITE" id="PS50234"/>
    </source>
</evidence>
<organism evidence="3 4">
    <name type="scientific">Symmachiella dynata</name>
    <dbReference type="NCBI Taxonomy" id="2527995"/>
    <lineage>
        <taxon>Bacteria</taxon>
        <taxon>Pseudomonadati</taxon>
        <taxon>Planctomycetota</taxon>
        <taxon>Planctomycetia</taxon>
        <taxon>Planctomycetales</taxon>
        <taxon>Planctomycetaceae</taxon>
        <taxon>Symmachiella</taxon>
    </lineage>
</organism>
<dbReference type="RefSeq" id="WP_145380409.1">
    <property type="nucleotide sequence ID" value="NZ_CP036276.1"/>
</dbReference>
<dbReference type="Pfam" id="PF13400">
    <property type="entry name" value="Tad"/>
    <property type="match status" value="1"/>
</dbReference>
<keyword evidence="4" id="KW-1185">Reference proteome</keyword>
<dbReference type="Pfam" id="PF00092">
    <property type="entry name" value="VWA"/>
    <property type="match status" value="1"/>
</dbReference>
<accession>A0A517ZYT7</accession>
<dbReference type="AlphaFoldDB" id="A0A517ZYT7"/>
<dbReference type="InterPro" id="IPR036465">
    <property type="entry name" value="vWFA_dom_sf"/>
</dbReference>
<evidence type="ECO:0000313" key="4">
    <source>
        <dbReference type="Proteomes" id="UP000319383"/>
    </source>
</evidence>
<evidence type="ECO:0000313" key="3">
    <source>
        <dbReference type="EMBL" id="QDU47611.1"/>
    </source>
</evidence>